<keyword evidence="2" id="KW-0812">Transmembrane</keyword>
<evidence type="ECO:0008006" key="5">
    <source>
        <dbReference type="Google" id="ProtNLM"/>
    </source>
</evidence>
<dbReference type="AlphaFoldDB" id="A0A328QAV8"/>
<proteinExistence type="predicted"/>
<sequence>MYDPEPRGFNPLRLIIIMVIAVVIIMGVTVALNGNSSNNEPVENNTTAPSAEVNPIEKSVVVNNSYGVVTKMSGYGNKTSDIHVALIVGVDVKTPASNVVVSTLENSKNLKYAYDIYVIEPTNDTNINNTTNNSNNLTLNNKTEALADESVVPDIISNNYNFSMDIHGVSDSNSFVFVPSEDTYTSKKVVTAISNNTDVGVYTPSSYTYARYVSIPLISNNIPSVVYMTSQYNTNGTSSEIGDVIGAVDNFDFEHLDDSLNNTTTNDTSQNTSNVNSSNNNSSSDLNNSTQTDGNSEIID</sequence>
<name>A0A328QAV8_9EURY</name>
<dbReference type="EMBL" id="NGJK01000005">
    <property type="protein sequence ID" value="RAP03818.1"/>
    <property type="molecule type" value="Genomic_DNA"/>
</dbReference>
<evidence type="ECO:0000256" key="1">
    <source>
        <dbReference type="SAM" id="MobiDB-lite"/>
    </source>
</evidence>
<keyword evidence="2" id="KW-1133">Transmembrane helix</keyword>
<dbReference type="Proteomes" id="UP000248557">
    <property type="component" value="Unassembled WGS sequence"/>
</dbReference>
<dbReference type="RefSeq" id="WP_112149259.1">
    <property type="nucleotide sequence ID" value="NZ_JAXJAF010000150.1"/>
</dbReference>
<comment type="caution">
    <text evidence="3">The sequence shown here is derived from an EMBL/GenBank/DDBJ whole genome shotgun (WGS) entry which is preliminary data.</text>
</comment>
<gene>
    <name evidence="3" type="ORF">CA615_00595</name>
</gene>
<feature type="region of interest" description="Disordered" evidence="1">
    <location>
        <begin position="259"/>
        <end position="300"/>
    </location>
</feature>
<evidence type="ECO:0000313" key="3">
    <source>
        <dbReference type="EMBL" id="RAP03818.1"/>
    </source>
</evidence>
<protein>
    <recommendedName>
        <fullName evidence="5">Adhesin-like protein</fullName>
    </recommendedName>
</protein>
<feature type="transmembrane region" description="Helical" evidence="2">
    <location>
        <begin position="12"/>
        <end position="32"/>
    </location>
</feature>
<accession>A0A328QAV8</accession>
<keyword evidence="2" id="KW-0472">Membrane</keyword>
<reference evidence="3 4" key="1">
    <citation type="submission" date="2017-05" db="EMBL/GenBank/DDBJ databases">
        <title>Host range expansion of the Methanosphaera genus to humans and monogastric animals involves recent and extensive reduction in genome content.</title>
        <authorList>
            <person name="Hoedt E.C."/>
            <person name="Volmer J.G."/>
            <person name="Parks D.H."/>
            <person name="Rosewarne C.P."/>
            <person name="Denman S.E."/>
            <person name="Mcsweeney C.S."/>
            <person name="O Cuiv P."/>
            <person name="Hugenholtz P."/>
            <person name="Tyson G.W."/>
            <person name="Morrison M."/>
        </authorList>
    </citation>
    <scope>NUCLEOTIDE SEQUENCE [LARGE SCALE GENOMIC DNA]</scope>
    <source>
        <strain evidence="3 4">PA5</strain>
    </source>
</reference>
<organism evidence="3 4">
    <name type="scientific">Methanosphaera stadtmanae</name>
    <dbReference type="NCBI Taxonomy" id="2317"/>
    <lineage>
        <taxon>Archaea</taxon>
        <taxon>Methanobacteriati</taxon>
        <taxon>Methanobacteriota</taxon>
        <taxon>Methanomada group</taxon>
        <taxon>Methanobacteria</taxon>
        <taxon>Methanobacteriales</taxon>
        <taxon>Methanobacteriaceae</taxon>
        <taxon>Methanosphaera</taxon>
    </lineage>
</organism>
<feature type="compositionally biased region" description="Low complexity" evidence="1">
    <location>
        <begin position="259"/>
        <end position="293"/>
    </location>
</feature>
<evidence type="ECO:0000313" key="4">
    <source>
        <dbReference type="Proteomes" id="UP000248557"/>
    </source>
</evidence>
<evidence type="ECO:0000256" key="2">
    <source>
        <dbReference type="SAM" id="Phobius"/>
    </source>
</evidence>